<dbReference type="EMBL" id="JAMKBJ010000005">
    <property type="protein sequence ID" value="MCZ8537063.1"/>
    <property type="molecule type" value="Genomic_DNA"/>
</dbReference>
<dbReference type="InterPro" id="IPR016181">
    <property type="entry name" value="Acyl_CoA_acyltransferase"/>
</dbReference>
<dbReference type="InterPro" id="IPR000182">
    <property type="entry name" value="GNAT_dom"/>
</dbReference>
<dbReference type="SUPFAM" id="SSF55729">
    <property type="entry name" value="Acyl-CoA N-acyltransferases (Nat)"/>
    <property type="match status" value="1"/>
</dbReference>
<proteinExistence type="predicted"/>
<name>A0A9X3RE73_9BACL</name>
<accession>A0A9X3RE73</accession>
<reference evidence="2" key="1">
    <citation type="submission" date="2022-05" db="EMBL/GenBank/DDBJ databases">
        <authorList>
            <person name="Colautti A."/>
            <person name="Iacumin L."/>
        </authorList>
    </citation>
    <scope>NUCLEOTIDE SEQUENCE</scope>
    <source>
        <strain evidence="2">SK 55</strain>
    </source>
</reference>
<protein>
    <submittedName>
        <fullName evidence="2">GNAT family N-acetyltransferase</fullName>
    </submittedName>
</protein>
<comment type="caution">
    <text evidence="2">The sequence shown here is derived from an EMBL/GenBank/DDBJ whole genome shotgun (WGS) entry which is preliminary data.</text>
</comment>
<dbReference type="PROSITE" id="PS51186">
    <property type="entry name" value="GNAT"/>
    <property type="match status" value="1"/>
</dbReference>
<dbReference type="Pfam" id="PF00583">
    <property type="entry name" value="Acetyltransf_1"/>
    <property type="match status" value="1"/>
</dbReference>
<dbReference type="RefSeq" id="WP_269926158.1">
    <property type="nucleotide sequence ID" value="NZ_JAMKBJ010000005.1"/>
</dbReference>
<evidence type="ECO:0000313" key="2">
    <source>
        <dbReference type="EMBL" id="MCZ8537063.1"/>
    </source>
</evidence>
<dbReference type="GO" id="GO:0016747">
    <property type="term" value="F:acyltransferase activity, transferring groups other than amino-acyl groups"/>
    <property type="evidence" value="ECO:0007669"/>
    <property type="project" value="InterPro"/>
</dbReference>
<keyword evidence="3" id="KW-1185">Reference proteome</keyword>
<gene>
    <name evidence="2" type="ORF">M9R32_07725</name>
</gene>
<dbReference type="CDD" id="cd04301">
    <property type="entry name" value="NAT_SF"/>
    <property type="match status" value="1"/>
</dbReference>
<feature type="domain" description="N-acetyltransferase" evidence="1">
    <location>
        <begin position="4"/>
        <end position="157"/>
    </location>
</feature>
<evidence type="ECO:0000313" key="3">
    <source>
        <dbReference type="Proteomes" id="UP001152173"/>
    </source>
</evidence>
<dbReference type="Proteomes" id="UP001152173">
    <property type="component" value="Unassembled WGS sequence"/>
</dbReference>
<organism evidence="2 3">
    <name type="scientific">Paenisporosarcina quisquiliarum</name>
    <dbReference type="NCBI Taxonomy" id="365346"/>
    <lineage>
        <taxon>Bacteria</taxon>
        <taxon>Bacillati</taxon>
        <taxon>Bacillota</taxon>
        <taxon>Bacilli</taxon>
        <taxon>Bacillales</taxon>
        <taxon>Caryophanaceae</taxon>
        <taxon>Paenisporosarcina</taxon>
    </lineage>
</organism>
<sequence>MNQVRLERATIKDAEALFDMQVKAFTPLMEKYQDYTINPANEKIERVITRLTNPNGVFFKILLDTKFVGAICVFWKEDVQFWISPMFILPEYQGQGIAKKAILLAEERFPHAVSWELATILEETRNCHLYEKMGYVQTGEKRRINGLTTLVFYKKVLGLNIN</sequence>
<evidence type="ECO:0000259" key="1">
    <source>
        <dbReference type="PROSITE" id="PS51186"/>
    </source>
</evidence>
<dbReference type="Gene3D" id="3.40.630.30">
    <property type="match status" value="1"/>
</dbReference>
<dbReference type="AlphaFoldDB" id="A0A9X3RE73"/>